<evidence type="ECO:0000313" key="2">
    <source>
        <dbReference type="Proteomes" id="UP000250088"/>
    </source>
</evidence>
<dbReference type="EMBL" id="CP019893">
    <property type="protein sequence ID" value="ARS91005.1"/>
    <property type="molecule type" value="Genomic_DNA"/>
</dbReference>
<organism evidence="1 2">
    <name type="scientific">Natrarchaeobaculum aegyptiacum</name>
    <dbReference type="NCBI Taxonomy" id="745377"/>
    <lineage>
        <taxon>Archaea</taxon>
        <taxon>Methanobacteriati</taxon>
        <taxon>Methanobacteriota</taxon>
        <taxon>Stenosarchaea group</taxon>
        <taxon>Halobacteria</taxon>
        <taxon>Halobacteriales</taxon>
        <taxon>Natrialbaceae</taxon>
        <taxon>Natrarchaeobaculum</taxon>
    </lineage>
</organism>
<evidence type="ECO:0000313" key="1">
    <source>
        <dbReference type="EMBL" id="ARS91005.1"/>
    </source>
</evidence>
<accession>A0A2Z2HXN6</accession>
<protein>
    <submittedName>
        <fullName evidence="1">Uncharacterized protein</fullName>
    </submittedName>
</protein>
<name>A0A2Z2HXN6_9EURY</name>
<sequence>MTRRRRFSFGFDVFDTSDPVGRLVLRHYFRDRHRIGAVTSAVGRSPDGRLDRQLASRFPWRIEAGGIVSI</sequence>
<gene>
    <name evidence="1" type="ORF">B1756_15535</name>
</gene>
<dbReference type="AlphaFoldDB" id="A0A2Z2HXN6"/>
<proteinExistence type="predicted"/>
<reference evidence="2" key="1">
    <citation type="submission" date="2017-02" db="EMBL/GenBank/DDBJ databases">
        <title>Natronthermophilus aegyptiacus gen. nov.,sp. nov., an aerobic, extremely halophilic alkalithermophilic archaeon isolated from the athalassohaline Wadi An Natrun, Egypt.</title>
        <authorList>
            <person name="Zhao B."/>
        </authorList>
    </citation>
    <scope>NUCLEOTIDE SEQUENCE [LARGE SCALE GENOMIC DNA]</scope>
    <source>
        <strain evidence="2">JW/NM-HA 15</strain>
    </source>
</reference>
<dbReference type="KEGG" id="naj:B1756_15535"/>
<keyword evidence="2" id="KW-1185">Reference proteome</keyword>
<dbReference type="Proteomes" id="UP000250088">
    <property type="component" value="Chromosome"/>
</dbReference>